<feature type="transmembrane region" description="Helical" evidence="1">
    <location>
        <begin position="77"/>
        <end position="100"/>
    </location>
</feature>
<name>A0A847EU16_9BACT</name>
<dbReference type="EMBL" id="JAAZAL010000108">
    <property type="protein sequence ID" value="NLE31225.1"/>
    <property type="molecule type" value="Genomic_DNA"/>
</dbReference>
<evidence type="ECO:0000313" key="2">
    <source>
        <dbReference type="EMBL" id="NLE31225.1"/>
    </source>
</evidence>
<proteinExistence type="predicted"/>
<protein>
    <submittedName>
        <fullName evidence="2">Uncharacterized protein</fullName>
    </submittedName>
</protein>
<feature type="transmembrane region" description="Helical" evidence="1">
    <location>
        <begin position="121"/>
        <end position="139"/>
    </location>
</feature>
<keyword evidence="1" id="KW-0812">Transmembrane</keyword>
<keyword evidence="1" id="KW-0472">Membrane</keyword>
<evidence type="ECO:0000313" key="3">
    <source>
        <dbReference type="Proteomes" id="UP000554004"/>
    </source>
</evidence>
<comment type="caution">
    <text evidence="2">The sequence shown here is derived from an EMBL/GenBank/DDBJ whole genome shotgun (WGS) entry which is preliminary data.</text>
</comment>
<feature type="transmembrane region" description="Helical" evidence="1">
    <location>
        <begin position="44"/>
        <end position="65"/>
    </location>
</feature>
<accession>A0A847EU16</accession>
<reference evidence="2 3" key="1">
    <citation type="journal article" date="2020" name="Biotechnol. Biofuels">
        <title>New insights from the biogas microbiome by comprehensive genome-resolved metagenomics of nearly 1600 species originating from multiple anaerobic digesters.</title>
        <authorList>
            <person name="Campanaro S."/>
            <person name="Treu L."/>
            <person name="Rodriguez-R L.M."/>
            <person name="Kovalovszki A."/>
            <person name="Ziels R.M."/>
            <person name="Maus I."/>
            <person name="Zhu X."/>
            <person name="Kougias P.G."/>
            <person name="Basile A."/>
            <person name="Luo G."/>
            <person name="Schluter A."/>
            <person name="Konstantinidis K.T."/>
            <person name="Angelidaki I."/>
        </authorList>
    </citation>
    <scope>NUCLEOTIDE SEQUENCE [LARGE SCALE GENOMIC DNA]</scope>
    <source>
        <strain evidence="2">AS06rmzACSIP_421</strain>
    </source>
</reference>
<feature type="transmembrane region" description="Helical" evidence="1">
    <location>
        <begin position="16"/>
        <end position="37"/>
    </location>
</feature>
<dbReference type="Proteomes" id="UP000554004">
    <property type="component" value="Unassembled WGS sequence"/>
</dbReference>
<evidence type="ECO:0000256" key="1">
    <source>
        <dbReference type="SAM" id="Phobius"/>
    </source>
</evidence>
<feature type="transmembrane region" description="Helical" evidence="1">
    <location>
        <begin position="145"/>
        <end position="164"/>
    </location>
</feature>
<keyword evidence="1" id="KW-1133">Transmembrane helix</keyword>
<organism evidence="2 3">
    <name type="scientific">Candidatus Dojkabacteria bacterium</name>
    <dbReference type="NCBI Taxonomy" id="2099670"/>
    <lineage>
        <taxon>Bacteria</taxon>
        <taxon>Candidatus Dojkabacteria</taxon>
    </lineage>
</organism>
<dbReference type="AlphaFoldDB" id="A0A847EU16"/>
<gene>
    <name evidence="2" type="ORF">GX618_03040</name>
</gene>
<sequence>MNLIENVLQNWSSYELIMEGILILSILLTSLVAIYIFSKNRKILALSSISLAVLMLVIFIGIFIVDSILKIHVTEVFRTIPILSLLFILSNLGILLGFYTSKKKAKGFKLSSIRREFLKDSIKQTVFLALLGISTLLFLSPQTEVVLSISILSSVVTIWITYWISRYILK</sequence>